<dbReference type="AlphaFoldDB" id="A0A2H0YMM5"/>
<comment type="similarity">
    <text evidence="2">Belongs to the SUA5 family.</text>
</comment>
<dbReference type="InterPro" id="IPR050156">
    <property type="entry name" value="TC-AMP_synthase_SUA5"/>
</dbReference>
<evidence type="ECO:0000256" key="10">
    <source>
        <dbReference type="ARBA" id="ARBA00029774"/>
    </source>
</evidence>
<dbReference type="NCBIfam" id="TIGR00057">
    <property type="entry name" value="L-threonylcarbamoyladenylate synthase"/>
    <property type="match status" value="1"/>
</dbReference>
<comment type="catalytic activity">
    <reaction evidence="11">
        <text>L-threonine + hydrogencarbonate + ATP = L-threonylcarbamoyladenylate + diphosphate + H2O</text>
        <dbReference type="Rhea" id="RHEA:36407"/>
        <dbReference type="ChEBI" id="CHEBI:15377"/>
        <dbReference type="ChEBI" id="CHEBI:17544"/>
        <dbReference type="ChEBI" id="CHEBI:30616"/>
        <dbReference type="ChEBI" id="CHEBI:33019"/>
        <dbReference type="ChEBI" id="CHEBI:57926"/>
        <dbReference type="ChEBI" id="CHEBI:73682"/>
        <dbReference type="EC" id="2.7.7.87"/>
    </reaction>
</comment>
<reference evidence="14" key="1">
    <citation type="submission" date="2017-09" db="EMBL/GenBank/DDBJ databases">
        <title>Depth-based differentiation of microbial function through sediment-hosted aquifers and enrichment of novel symbionts in the deep terrestrial subsurface.</title>
        <authorList>
            <person name="Probst A.J."/>
            <person name="Ladd B."/>
            <person name="Jarett J.K."/>
            <person name="Geller-Mcgrath D.E."/>
            <person name="Sieber C.M.K."/>
            <person name="Emerson J.B."/>
            <person name="Anantharaman K."/>
            <person name="Thomas B.C."/>
            <person name="Malmstrom R."/>
            <person name="Stieglmeier M."/>
            <person name="Klingl A."/>
            <person name="Woyke T."/>
            <person name="Ryan C.M."/>
            <person name="Banfield J.F."/>
        </authorList>
    </citation>
    <scope>NUCLEOTIDE SEQUENCE [LARGE SCALE GENOMIC DNA]</scope>
</reference>
<gene>
    <name evidence="13" type="ORF">COT33_00800</name>
</gene>
<dbReference type="GO" id="GO:0000049">
    <property type="term" value="F:tRNA binding"/>
    <property type="evidence" value="ECO:0007669"/>
    <property type="project" value="TreeGrafter"/>
</dbReference>
<dbReference type="PANTHER" id="PTHR17490">
    <property type="entry name" value="SUA5"/>
    <property type="match status" value="1"/>
</dbReference>
<dbReference type="GO" id="GO:0005524">
    <property type="term" value="F:ATP binding"/>
    <property type="evidence" value="ECO:0007669"/>
    <property type="project" value="UniProtKB-KW"/>
</dbReference>
<evidence type="ECO:0000256" key="8">
    <source>
        <dbReference type="ARBA" id="ARBA00022741"/>
    </source>
</evidence>
<keyword evidence="9" id="KW-0067">ATP-binding</keyword>
<dbReference type="EC" id="2.7.7.87" evidence="3"/>
<dbReference type="Gene3D" id="3.90.870.10">
    <property type="entry name" value="DHBP synthase"/>
    <property type="match status" value="1"/>
</dbReference>
<dbReference type="GO" id="GO:0008033">
    <property type="term" value="P:tRNA processing"/>
    <property type="evidence" value="ECO:0007669"/>
    <property type="project" value="UniProtKB-KW"/>
</dbReference>
<evidence type="ECO:0000256" key="3">
    <source>
        <dbReference type="ARBA" id="ARBA00012584"/>
    </source>
</evidence>
<evidence type="ECO:0000313" key="13">
    <source>
        <dbReference type="EMBL" id="PIS39666.1"/>
    </source>
</evidence>
<comment type="caution">
    <text evidence="13">The sequence shown here is derived from an EMBL/GenBank/DDBJ whole genome shotgun (WGS) entry which is preliminary data.</text>
</comment>
<evidence type="ECO:0000256" key="11">
    <source>
        <dbReference type="ARBA" id="ARBA00048366"/>
    </source>
</evidence>
<dbReference type="EMBL" id="PEYD01000012">
    <property type="protein sequence ID" value="PIS39666.1"/>
    <property type="molecule type" value="Genomic_DNA"/>
</dbReference>
<comment type="subcellular location">
    <subcellularLocation>
        <location evidence="1">Cytoplasm</location>
    </subcellularLocation>
</comment>
<dbReference type="GO" id="GO:0061710">
    <property type="term" value="F:L-threonylcarbamoyladenylate synthase"/>
    <property type="evidence" value="ECO:0007669"/>
    <property type="project" value="UniProtKB-EC"/>
</dbReference>
<dbReference type="InterPro" id="IPR006070">
    <property type="entry name" value="Sua5-like_dom"/>
</dbReference>
<evidence type="ECO:0000256" key="9">
    <source>
        <dbReference type="ARBA" id="ARBA00022840"/>
    </source>
</evidence>
<name>A0A2H0YMM5_9BACT</name>
<evidence type="ECO:0000256" key="7">
    <source>
        <dbReference type="ARBA" id="ARBA00022695"/>
    </source>
</evidence>
<evidence type="ECO:0000256" key="1">
    <source>
        <dbReference type="ARBA" id="ARBA00004496"/>
    </source>
</evidence>
<accession>A0A2H0YMM5</accession>
<keyword evidence="4" id="KW-0963">Cytoplasm</keyword>
<keyword evidence="7" id="KW-0548">Nucleotidyltransferase</keyword>
<dbReference type="SUPFAM" id="SSF55821">
    <property type="entry name" value="YrdC/RibB"/>
    <property type="match status" value="1"/>
</dbReference>
<dbReference type="PANTHER" id="PTHR17490:SF16">
    <property type="entry name" value="THREONYLCARBAMOYL-AMP SYNTHASE"/>
    <property type="match status" value="1"/>
</dbReference>
<keyword evidence="6" id="KW-0819">tRNA processing</keyword>
<feature type="domain" description="YrdC-like" evidence="12">
    <location>
        <begin position="12"/>
        <end position="201"/>
    </location>
</feature>
<dbReference type="InterPro" id="IPR017945">
    <property type="entry name" value="DHBP_synth_RibB-like_a/b_dom"/>
</dbReference>
<dbReference type="GO" id="GO:0003725">
    <property type="term" value="F:double-stranded RNA binding"/>
    <property type="evidence" value="ECO:0007669"/>
    <property type="project" value="InterPro"/>
</dbReference>
<evidence type="ECO:0000256" key="4">
    <source>
        <dbReference type="ARBA" id="ARBA00022490"/>
    </source>
</evidence>
<dbReference type="GO" id="GO:0005737">
    <property type="term" value="C:cytoplasm"/>
    <property type="evidence" value="ECO:0007669"/>
    <property type="project" value="UniProtKB-SubCell"/>
</dbReference>
<sequence>MKILKISVRNLNRIIETTAKAVKEGKVLIFPTDTVYGLVANAQNEQAVKKNFKIKGRKLQKTLPIFVKSIKMAKEFAFINREQEKFLKKVWPGKITVILNAKLEAQKLFKFGIISSEKKIGLRIPKYKLINLLLKKLNFPLTGTSANISGYPPSVVLKKILKQFKNRKHKPDLTIDAANLPKSKPSTVFDLTVFPPKILRQ</sequence>
<keyword evidence="5" id="KW-0808">Transferase</keyword>
<protein>
    <recommendedName>
        <fullName evidence="10">L-threonylcarbamoyladenylate synthase</fullName>
        <ecNumber evidence="3">2.7.7.87</ecNumber>
    </recommendedName>
    <alternativeName>
        <fullName evidence="10">L-threonylcarbamoyladenylate synthase</fullName>
    </alternativeName>
</protein>
<evidence type="ECO:0000313" key="14">
    <source>
        <dbReference type="Proteomes" id="UP000230088"/>
    </source>
</evidence>
<proteinExistence type="inferred from homology"/>
<evidence type="ECO:0000259" key="12">
    <source>
        <dbReference type="PROSITE" id="PS51163"/>
    </source>
</evidence>
<dbReference type="GO" id="GO:0006450">
    <property type="term" value="P:regulation of translational fidelity"/>
    <property type="evidence" value="ECO:0007669"/>
    <property type="project" value="TreeGrafter"/>
</dbReference>
<organism evidence="13 14">
    <name type="scientific">Candidatus Nealsonbacteria bacterium CG08_land_8_20_14_0_20_38_20</name>
    <dbReference type="NCBI Taxonomy" id="1974705"/>
    <lineage>
        <taxon>Bacteria</taxon>
        <taxon>Candidatus Nealsoniibacteriota</taxon>
    </lineage>
</organism>
<keyword evidence="8" id="KW-0547">Nucleotide-binding</keyword>
<dbReference type="PROSITE" id="PS51163">
    <property type="entry name" value="YRDC"/>
    <property type="match status" value="1"/>
</dbReference>
<evidence type="ECO:0000256" key="6">
    <source>
        <dbReference type="ARBA" id="ARBA00022694"/>
    </source>
</evidence>
<evidence type="ECO:0000256" key="2">
    <source>
        <dbReference type="ARBA" id="ARBA00007663"/>
    </source>
</evidence>
<dbReference type="Proteomes" id="UP000230088">
    <property type="component" value="Unassembled WGS sequence"/>
</dbReference>
<evidence type="ECO:0000256" key="5">
    <source>
        <dbReference type="ARBA" id="ARBA00022679"/>
    </source>
</evidence>
<dbReference type="Pfam" id="PF01300">
    <property type="entry name" value="Sua5_yciO_yrdC"/>
    <property type="match status" value="1"/>
</dbReference>